<organism evidence="5 6">
    <name type="scientific">Limulus polyphemus</name>
    <name type="common">Atlantic horseshoe crab</name>
    <dbReference type="NCBI Taxonomy" id="6850"/>
    <lineage>
        <taxon>Eukaryota</taxon>
        <taxon>Metazoa</taxon>
        <taxon>Ecdysozoa</taxon>
        <taxon>Arthropoda</taxon>
        <taxon>Chelicerata</taxon>
        <taxon>Merostomata</taxon>
        <taxon>Xiphosura</taxon>
        <taxon>Limulidae</taxon>
        <taxon>Limulus</taxon>
    </lineage>
</organism>
<proteinExistence type="predicted"/>
<sequence>MTNFRQVIVILTASLCSVMSVFDGFEYEVPALSNVKTNYLIQNYAGFGTYKYGYDTGSGPGQSFKQEERAENGTVRGRWGYIDPYGNLRVTEYLADATGYHILHRRIVNLHSEEPIVKPPRPVKRPPGPFIGPLPPFIHRPRPEEI</sequence>
<feature type="region of interest" description="Disordered" evidence="3">
    <location>
        <begin position="118"/>
        <end position="146"/>
    </location>
</feature>
<dbReference type="PANTHER" id="PTHR10380">
    <property type="entry name" value="CUTICLE PROTEIN"/>
    <property type="match status" value="1"/>
</dbReference>
<evidence type="ECO:0000256" key="1">
    <source>
        <dbReference type="ARBA" id="ARBA00022460"/>
    </source>
</evidence>
<protein>
    <submittedName>
        <fullName evidence="6">Cuticle protein 6-like</fullName>
    </submittedName>
</protein>
<evidence type="ECO:0000256" key="3">
    <source>
        <dbReference type="SAM" id="MobiDB-lite"/>
    </source>
</evidence>
<gene>
    <name evidence="6" type="primary">LOC106478673</name>
</gene>
<dbReference type="PROSITE" id="PS51155">
    <property type="entry name" value="CHIT_BIND_RR_2"/>
    <property type="match status" value="1"/>
</dbReference>
<evidence type="ECO:0000256" key="2">
    <source>
        <dbReference type="PROSITE-ProRule" id="PRU00497"/>
    </source>
</evidence>
<feature type="chain" id="PRO_5045899994" evidence="4">
    <location>
        <begin position="21"/>
        <end position="146"/>
    </location>
</feature>
<name>A0ABM1C5P9_LIMPO</name>
<dbReference type="InterPro" id="IPR000618">
    <property type="entry name" value="Insect_cuticle"/>
</dbReference>
<keyword evidence="5" id="KW-1185">Reference proteome</keyword>
<keyword evidence="4" id="KW-0732">Signal</keyword>
<reference evidence="6" key="1">
    <citation type="submission" date="2025-08" db="UniProtKB">
        <authorList>
            <consortium name="RefSeq"/>
        </authorList>
    </citation>
    <scope>IDENTIFICATION</scope>
    <source>
        <tissue evidence="6">Muscle</tissue>
    </source>
</reference>
<dbReference type="GeneID" id="106478673"/>
<evidence type="ECO:0000313" key="5">
    <source>
        <dbReference type="Proteomes" id="UP000694941"/>
    </source>
</evidence>
<evidence type="ECO:0000256" key="4">
    <source>
        <dbReference type="SAM" id="SignalP"/>
    </source>
</evidence>
<evidence type="ECO:0000313" key="6">
    <source>
        <dbReference type="RefSeq" id="XP_013794683.1"/>
    </source>
</evidence>
<feature type="compositionally biased region" description="Pro residues" evidence="3">
    <location>
        <begin position="118"/>
        <end position="138"/>
    </location>
</feature>
<dbReference type="Pfam" id="PF00379">
    <property type="entry name" value="Chitin_bind_4"/>
    <property type="match status" value="1"/>
</dbReference>
<accession>A0ABM1C5P9</accession>
<keyword evidence="1 2" id="KW-0193">Cuticle</keyword>
<dbReference type="PANTHER" id="PTHR10380:SF173">
    <property type="entry name" value="CUTICULAR PROTEIN 47EF, ISOFORM C-RELATED"/>
    <property type="match status" value="1"/>
</dbReference>
<dbReference type="InterPro" id="IPR050468">
    <property type="entry name" value="Cuticle_Struct_Prot"/>
</dbReference>
<feature type="signal peptide" evidence="4">
    <location>
        <begin position="1"/>
        <end position="20"/>
    </location>
</feature>
<dbReference type="Proteomes" id="UP000694941">
    <property type="component" value="Unplaced"/>
</dbReference>
<dbReference type="RefSeq" id="XP_013794683.1">
    <property type="nucleotide sequence ID" value="XM_013939229.1"/>
</dbReference>